<sequence length="232" mass="26062">MNKAKLLYDVTRILKNKERIDGVLTTFVQKDQEEIFSLRNQFAKSGDLATTDVTCEVNLEGKKVKRESHTEFSGSGPCCHGDKLRHFFHHRHGTEGGNCIKGFFSRLSLLFGLFGAVKAEEHEGGSILISLNLADLPEELKTEVRERLNGRCCRAERDDNPRAAQHGHHGHHWHHAFADGPHSVESLDGLLLVTLNSKREIEKISLHLDGRVLNQKDESHAVTATADVQFAW</sequence>
<dbReference type="AlphaFoldDB" id="A0A6V8MHY7"/>
<evidence type="ECO:0000313" key="2">
    <source>
        <dbReference type="Proteomes" id="UP000556026"/>
    </source>
</evidence>
<dbReference type="Proteomes" id="UP000556026">
    <property type="component" value="Unassembled WGS sequence"/>
</dbReference>
<reference evidence="2" key="1">
    <citation type="submission" date="2020-06" db="EMBL/GenBank/DDBJ databases">
        <title>Draft genomic sequence of Geomonas sp. Red330.</title>
        <authorList>
            <person name="Itoh H."/>
            <person name="Zhenxing X."/>
            <person name="Ushijima N."/>
            <person name="Masuda Y."/>
            <person name="Shiratori Y."/>
            <person name="Senoo K."/>
        </authorList>
    </citation>
    <scope>NUCLEOTIDE SEQUENCE [LARGE SCALE GENOMIC DNA]</scope>
    <source>
        <strain evidence="2">Red330</strain>
    </source>
</reference>
<protein>
    <submittedName>
        <fullName evidence="1">Uncharacterized protein</fullName>
    </submittedName>
</protein>
<dbReference type="RefSeq" id="WP_183354443.1">
    <property type="nucleotide sequence ID" value="NZ_BLXX01000005.1"/>
</dbReference>
<comment type="caution">
    <text evidence="1">The sequence shown here is derived from an EMBL/GenBank/DDBJ whole genome shotgun (WGS) entry which is preliminary data.</text>
</comment>
<keyword evidence="2" id="KW-1185">Reference proteome</keyword>
<accession>A0A6V8MHY7</accession>
<proteinExistence type="predicted"/>
<organism evidence="1 2">
    <name type="scientific">Geomonas silvestris</name>
    <dbReference type="NCBI Taxonomy" id="2740184"/>
    <lineage>
        <taxon>Bacteria</taxon>
        <taxon>Pseudomonadati</taxon>
        <taxon>Thermodesulfobacteriota</taxon>
        <taxon>Desulfuromonadia</taxon>
        <taxon>Geobacterales</taxon>
        <taxon>Geobacteraceae</taxon>
        <taxon>Geomonas</taxon>
    </lineage>
</organism>
<dbReference type="EMBL" id="BLXX01000005">
    <property type="protein sequence ID" value="GFO59606.1"/>
    <property type="molecule type" value="Genomic_DNA"/>
</dbReference>
<name>A0A6V8MHY7_9BACT</name>
<evidence type="ECO:0000313" key="1">
    <source>
        <dbReference type="EMBL" id="GFO59606.1"/>
    </source>
</evidence>
<gene>
    <name evidence="1" type="ORF">GMST_19310</name>
</gene>